<name>A0A6L8W989_9PROT</name>
<dbReference type="PANTHER" id="PTHR35024">
    <property type="entry name" value="HYPOTHETICAL CYTOSOLIC PROTEIN"/>
    <property type="match status" value="1"/>
</dbReference>
<comment type="similarity">
    <text evidence="1">Belongs to the bactofilin family.</text>
</comment>
<protein>
    <submittedName>
        <fullName evidence="2">Polymer-forming cytoskeletal protein</fullName>
    </submittedName>
</protein>
<evidence type="ECO:0000256" key="1">
    <source>
        <dbReference type="ARBA" id="ARBA00044755"/>
    </source>
</evidence>
<dbReference type="InterPro" id="IPR007607">
    <property type="entry name" value="BacA/B"/>
</dbReference>
<keyword evidence="3" id="KW-1185">Reference proteome</keyword>
<sequence>MFSSNSKNEPKSTKSNAMPSIIAENLNIEGNLTSEGEIQIDGKVSGDVQAKLLTIGQNAEITGDINAGTLIIRGAVNGSLRGEEITVTSTATVKGDIIHASLSIEPGAKIDGHLKHSDNPRDLPETVTFLDKSEAASGEK</sequence>
<organism evidence="2 3">
    <name type="scientific">Sneathiella litorea</name>
    <dbReference type="NCBI Taxonomy" id="2606216"/>
    <lineage>
        <taxon>Bacteria</taxon>
        <taxon>Pseudomonadati</taxon>
        <taxon>Pseudomonadota</taxon>
        <taxon>Alphaproteobacteria</taxon>
        <taxon>Sneathiellales</taxon>
        <taxon>Sneathiellaceae</taxon>
        <taxon>Sneathiella</taxon>
    </lineage>
</organism>
<dbReference type="Pfam" id="PF04519">
    <property type="entry name" value="Bactofilin"/>
    <property type="match status" value="1"/>
</dbReference>
<evidence type="ECO:0000313" key="3">
    <source>
        <dbReference type="Proteomes" id="UP000476030"/>
    </source>
</evidence>
<dbReference type="AlphaFoldDB" id="A0A6L8W989"/>
<accession>A0A6L8W989</accession>
<dbReference type="RefSeq" id="WP_161315480.1">
    <property type="nucleotide sequence ID" value="NZ_WTUW01000002.1"/>
</dbReference>
<dbReference type="Proteomes" id="UP000476030">
    <property type="component" value="Unassembled WGS sequence"/>
</dbReference>
<evidence type="ECO:0000313" key="2">
    <source>
        <dbReference type="EMBL" id="MZR30940.1"/>
    </source>
</evidence>
<reference evidence="2 3" key="1">
    <citation type="submission" date="2019-12" db="EMBL/GenBank/DDBJ databases">
        <title>Snethiella sp. nov. sp. isolated from sea sand.</title>
        <authorList>
            <person name="Kim J."/>
            <person name="Jeong S.E."/>
            <person name="Jung H.S."/>
            <person name="Jeon C.O."/>
        </authorList>
    </citation>
    <scope>NUCLEOTIDE SEQUENCE [LARGE SCALE GENOMIC DNA]</scope>
    <source>
        <strain evidence="2 3">DP05</strain>
    </source>
</reference>
<dbReference type="EMBL" id="WTUW01000002">
    <property type="protein sequence ID" value="MZR30940.1"/>
    <property type="molecule type" value="Genomic_DNA"/>
</dbReference>
<dbReference type="PANTHER" id="PTHR35024:SF4">
    <property type="entry name" value="POLYMER-FORMING CYTOSKELETAL PROTEIN"/>
    <property type="match status" value="1"/>
</dbReference>
<gene>
    <name evidence="2" type="ORF">GQE98_09870</name>
</gene>
<proteinExistence type="inferred from homology"/>
<comment type="caution">
    <text evidence="2">The sequence shown here is derived from an EMBL/GenBank/DDBJ whole genome shotgun (WGS) entry which is preliminary data.</text>
</comment>